<dbReference type="KEGG" id="bhc:JFL75_05380"/>
<dbReference type="SUPFAM" id="SSF117143">
    <property type="entry name" value="Flagellar hook protein flgE"/>
    <property type="match status" value="1"/>
</dbReference>
<dbReference type="PANTHER" id="PTHR30435">
    <property type="entry name" value="FLAGELLAR PROTEIN"/>
    <property type="match status" value="1"/>
</dbReference>
<name>A0A7T7XPX4_9SPIR</name>
<dbReference type="InterPro" id="IPR053967">
    <property type="entry name" value="LlgE_F_G-like_D1"/>
</dbReference>
<evidence type="ECO:0000313" key="5">
    <source>
        <dbReference type="EMBL" id="QQO10351.1"/>
    </source>
</evidence>
<dbReference type="GO" id="GO:0009424">
    <property type="term" value="C:bacterial-type flagellum hook"/>
    <property type="evidence" value="ECO:0007669"/>
    <property type="project" value="TreeGrafter"/>
</dbReference>
<keyword evidence="6" id="KW-1185">Reference proteome</keyword>
<comment type="subcellular location">
    <subcellularLocation>
        <location evidence="1">Bacterial flagellum basal body</location>
    </subcellularLocation>
</comment>
<evidence type="ECO:0000256" key="3">
    <source>
        <dbReference type="ARBA" id="ARBA00023143"/>
    </source>
</evidence>
<dbReference type="GO" id="GO:0009425">
    <property type="term" value="C:bacterial-type flagellum basal body"/>
    <property type="evidence" value="ECO:0007669"/>
    <property type="project" value="UniProtKB-SubCell"/>
</dbReference>
<evidence type="ECO:0000313" key="6">
    <source>
        <dbReference type="Proteomes" id="UP000595917"/>
    </source>
</evidence>
<dbReference type="PANTHER" id="PTHR30435:SF1">
    <property type="entry name" value="FLAGELLAR HOOK PROTEIN FLGE"/>
    <property type="match status" value="1"/>
</dbReference>
<evidence type="ECO:0000259" key="4">
    <source>
        <dbReference type="Pfam" id="PF22692"/>
    </source>
</evidence>
<organism evidence="5 6">
    <name type="scientific">Breznakiella homolactica</name>
    <dbReference type="NCBI Taxonomy" id="2798577"/>
    <lineage>
        <taxon>Bacteria</taxon>
        <taxon>Pseudomonadati</taxon>
        <taxon>Spirochaetota</taxon>
        <taxon>Spirochaetia</taxon>
        <taxon>Spirochaetales</taxon>
        <taxon>Breznakiellaceae</taxon>
        <taxon>Breznakiella</taxon>
    </lineage>
</organism>
<proteinExistence type="inferred from homology"/>
<dbReference type="GO" id="GO:0005829">
    <property type="term" value="C:cytosol"/>
    <property type="evidence" value="ECO:0007669"/>
    <property type="project" value="TreeGrafter"/>
</dbReference>
<keyword evidence="3" id="KW-0975">Bacterial flagellum</keyword>
<dbReference type="Pfam" id="PF22692">
    <property type="entry name" value="LlgE_F_G_D1"/>
    <property type="match status" value="1"/>
</dbReference>
<reference evidence="5" key="1">
    <citation type="submission" date="2021-01" db="EMBL/GenBank/DDBJ databases">
        <title>Description of Breznakiella homolactica.</title>
        <authorList>
            <person name="Song Y."/>
            <person name="Brune A."/>
        </authorList>
    </citation>
    <scope>NUCLEOTIDE SEQUENCE</scope>
    <source>
        <strain evidence="5">RmG30</strain>
    </source>
</reference>
<dbReference type="RefSeq" id="WP_215627655.1">
    <property type="nucleotide sequence ID" value="NZ_CP067089.2"/>
</dbReference>
<comment type="similarity">
    <text evidence="2">Belongs to the flagella basal body rod proteins family.</text>
</comment>
<protein>
    <recommendedName>
        <fullName evidence="4">Flagellar hook protein FlgE/F/G-like D1 domain-containing protein</fullName>
    </recommendedName>
</protein>
<dbReference type="EMBL" id="CP067089">
    <property type="protein sequence ID" value="QQO10351.1"/>
    <property type="molecule type" value="Genomic_DNA"/>
</dbReference>
<dbReference type="InterPro" id="IPR037925">
    <property type="entry name" value="FlgE/F/G-like"/>
</dbReference>
<accession>A0A7T7XPX4</accession>
<sequence length="329" mass="38957">MNIKINSILLILIFCSKIFADDLNILEEYKLLYTDLSHFNEYGYKSFYNDKSNNALPNINFSQGMLKRTDNHYDCAIFGDGFFKIRLNNGLVGYTRSGEFKINSDGEIKTKQGYSLYDPIFADEYFSYIEIHNNHEVYEVLYTGEKKIIGELLTYIVPYNLLEHYEDAIYVLKDNQTVKDELIIENMLYNQFLECSNYNMLSVLLRMYYLLSIPNNNLIQNKDFKKELVRLQIAKISNQNLVLDRSILNLNANIKEIMVLMKNIEIPEMKERNVEDNEIVDLLMMEIKIREIKNMIRQIEEGSITQYDQYFDANNNYLEAILPFIKWDY</sequence>
<dbReference type="GO" id="GO:0071978">
    <property type="term" value="P:bacterial-type flagellum-dependent swarming motility"/>
    <property type="evidence" value="ECO:0007669"/>
    <property type="project" value="TreeGrafter"/>
</dbReference>
<evidence type="ECO:0000256" key="1">
    <source>
        <dbReference type="ARBA" id="ARBA00004117"/>
    </source>
</evidence>
<evidence type="ECO:0000256" key="2">
    <source>
        <dbReference type="ARBA" id="ARBA00009677"/>
    </source>
</evidence>
<dbReference type="AlphaFoldDB" id="A0A7T7XPX4"/>
<feature type="domain" description="Flagellar hook protein FlgE/F/G-like D1" evidence="4">
    <location>
        <begin position="76"/>
        <end position="134"/>
    </location>
</feature>
<dbReference type="Proteomes" id="UP000595917">
    <property type="component" value="Chromosome"/>
</dbReference>
<gene>
    <name evidence="5" type="ORF">JFL75_05380</name>
</gene>